<keyword evidence="5 9" id="KW-0653">Protein transport</keyword>
<dbReference type="GO" id="GO:0005789">
    <property type="term" value="C:endoplasmic reticulum membrane"/>
    <property type="evidence" value="ECO:0007669"/>
    <property type="project" value="UniProtKB-SubCell"/>
</dbReference>
<dbReference type="PANTHER" id="PTHR14083">
    <property type="entry name" value="YIP1 INTERACTING FACTOR HOMOLOG YIF1 PROTEIN"/>
    <property type="match status" value="1"/>
</dbReference>
<keyword evidence="4 9" id="KW-0256">Endoplasmic reticulum</keyword>
<dbReference type="Proteomes" id="UP000708208">
    <property type="component" value="Unassembled WGS sequence"/>
</dbReference>
<organism evidence="11 12">
    <name type="scientific">Allacma fusca</name>
    <dbReference type="NCBI Taxonomy" id="39272"/>
    <lineage>
        <taxon>Eukaryota</taxon>
        <taxon>Metazoa</taxon>
        <taxon>Ecdysozoa</taxon>
        <taxon>Arthropoda</taxon>
        <taxon>Hexapoda</taxon>
        <taxon>Collembola</taxon>
        <taxon>Symphypleona</taxon>
        <taxon>Sminthuridae</taxon>
        <taxon>Allacma</taxon>
    </lineage>
</organism>
<evidence type="ECO:0000256" key="2">
    <source>
        <dbReference type="ARBA" id="ARBA00022448"/>
    </source>
</evidence>
<gene>
    <name evidence="11" type="ORF">AFUS01_LOCUS12885</name>
</gene>
<evidence type="ECO:0000256" key="1">
    <source>
        <dbReference type="ARBA" id="ARBA00009727"/>
    </source>
</evidence>
<evidence type="ECO:0000256" key="9">
    <source>
        <dbReference type="RuleBase" id="RU368073"/>
    </source>
</evidence>
<protein>
    <recommendedName>
        <fullName evidence="9">Protein YIF1</fullName>
    </recommendedName>
</protein>
<comment type="function">
    <text evidence="9">Has a role in transport between endoplasmic reticulum and Golgi.</text>
</comment>
<evidence type="ECO:0000256" key="6">
    <source>
        <dbReference type="ARBA" id="ARBA00022989"/>
    </source>
</evidence>
<evidence type="ECO:0000256" key="4">
    <source>
        <dbReference type="ARBA" id="ARBA00022824"/>
    </source>
</evidence>
<dbReference type="InterPro" id="IPR005578">
    <property type="entry name" value="Yif1_fam"/>
</dbReference>
<dbReference type="GO" id="GO:0006888">
    <property type="term" value="P:endoplasmic reticulum to Golgi vesicle-mediated transport"/>
    <property type="evidence" value="ECO:0007669"/>
    <property type="project" value="UniProtKB-UniRule"/>
</dbReference>
<evidence type="ECO:0000313" key="12">
    <source>
        <dbReference type="Proteomes" id="UP000708208"/>
    </source>
</evidence>
<feature type="transmembrane region" description="Helical" evidence="9">
    <location>
        <begin position="208"/>
        <end position="233"/>
    </location>
</feature>
<dbReference type="EMBL" id="CAJVCH010102884">
    <property type="protein sequence ID" value="CAG7723824.1"/>
    <property type="molecule type" value="Genomic_DNA"/>
</dbReference>
<dbReference type="AlphaFoldDB" id="A0A8J2JPN6"/>
<keyword evidence="7 9" id="KW-0333">Golgi apparatus</keyword>
<dbReference type="PANTHER" id="PTHR14083:SF0">
    <property type="entry name" value="YIP1D-INTERACTING FACTOR 1, ISOFORM C"/>
    <property type="match status" value="1"/>
</dbReference>
<dbReference type="GO" id="GO:0005793">
    <property type="term" value="C:endoplasmic reticulum-Golgi intermediate compartment"/>
    <property type="evidence" value="ECO:0007669"/>
    <property type="project" value="UniProtKB-UniRule"/>
</dbReference>
<evidence type="ECO:0000256" key="5">
    <source>
        <dbReference type="ARBA" id="ARBA00022927"/>
    </source>
</evidence>
<sequence length="288" mass="32769">MYSDQPNEFYGQGGGYGQDGQYYYYPNTGSPYGGQQQYGNSRQPPPPPNQNYYQPNMGMGNFDPVITNIAKQYGETLVGEGTEMVNQKLQKFISVSKLKYYFAVDTTYVVKKMGLLFFPFTHKDWSIRFDRNEDDSVQPRNEVNAPDLYIPLMALITFVLVAGLSLGLQQKFTPEMLGMQASSVLGWLILEIMVFTGFTYVIQTDLKVFDLLAFCSYKFVGMIFVLVACAILSKTGYYAALLYFSLSLSVFLIRTLKLIINYSLPRGFLHLCIFVKQFTWNFSNLSCV</sequence>
<keyword evidence="8 9" id="KW-0472">Membrane</keyword>
<evidence type="ECO:0000313" key="11">
    <source>
        <dbReference type="EMBL" id="CAG7723824.1"/>
    </source>
</evidence>
<keyword evidence="3 9" id="KW-0812">Transmembrane</keyword>
<dbReference type="Pfam" id="PF03878">
    <property type="entry name" value="YIF1"/>
    <property type="match status" value="1"/>
</dbReference>
<feature type="transmembrane region" description="Helical" evidence="9">
    <location>
        <begin position="180"/>
        <end position="202"/>
    </location>
</feature>
<comment type="similarity">
    <text evidence="1 9">Belongs to the YIF1 family.</text>
</comment>
<comment type="caution">
    <text evidence="11">The sequence shown here is derived from an EMBL/GenBank/DDBJ whole genome shotgun (WGS) entry which is preliminary data.</text>
</comment>
<feature type="transmembrane region" description="Helical" evidence="9">
    <location>
        <begin position="240"/>
        <end position="260"/>
    </location>
</feature>
<dbReference type="GO" id="GO:0030134">
    <property type="term" value="C:COPII-coated ER to Golgi transport vesicle"/>
    <property type="evidence" value="ECO:0007669"/>
    <property type="project" value="TreeGrafter"/>
</dbReference>
<name>A0A8J2JPN6_9HEXA</name>
<evidence type="ECO:0000256" key="10">
    <source>
        <dbReference type="SAM" id="MobiDB-lite"/>
    </source>
</evidence>
<keyword evidence="2 9" id="KW-0813">Transport</keyword>
<feature type="transmembrane region" description="Helical" evidence="9">
    <location>
        <begin position="148"/>
        <end position="168"/>
    </location>
</feature>
<dbReference type="GO" id="GO:0000139">
    <property type="term" value="C:Golgi membrane"/>
    <property type="evidence" value="ECO:0007669"/>
    <property type="project" value="UniProtKB-SubCell"/>
</dbReference>
<keyword evidence="6 9" id="KW-1133">Transmembrane helix</keyword>
<comment type="subcellular location">
    <subcellularLocation>
        <location evidence="9">Endoplasmic reticulum membrane</location>
        <topology evidence="9">Multi-pass membrane protein</topology>
    </subcellularLocation>
    <subcellularLocation>
        <location evidence="9">Golgi apparatus membrane</location>
        <topology evidence="9">Multi-pass membrane protein</topology>
    </subcellularLocation>
</comment>
<keyword evidence="12" id="KW-1185">Reference proteome</keyword>
<dbReference type="GO" id="GO:0015031">
    <property type="term" value="P:protein transport"/>
    <property type="evidence" value="ECO:0007669"/>
    <property type="project" value="UniProtKB-KW"/>
</dbReference>
<accession>A0A8J2JPN6</accession>
<evidence type="ECO:0000256" key="3">
    <source>
        <dbReference type="ARBA" id="ARBA00022692"/>
    </source>
</evidence>
<evidence type="ECO:0000256" key="7">
    <source>
        <dbReference type="ARBA" id="ARBA00023034"/>
    </source>
</evidence>
<feature type="compositionally biased region" description="Polar residues" evidence="10">
    <location>
        <begin position="27"/>
        <end position="42"/>
    </location>
</feature>
<evidence type="ECO:0000256" key="8">
    <source>
        <dbReference type="ARBA" id="ARBA00023136"/>
    </source>
</evidence>
<proteinExistence type="inferred from homology"/>
<feature type="region of interest" description="Disordered" evidence="10">
    <location>
        <begin position="26"/>
        <end position="56"/>
    </location>
</feature>
<dbReference type="OrthoDB" id="337750at2759"/>
<reference evidence="11" key="1">
    <citation type="submission" date="2021-06" db="EMBL/GenBank/DDBJ databases">
        <authorList>
            <person name="Hodson N. C."/>
            <person name="Mongue J. A."/>
            <person name="Jaron S. K."/>
        </authorList>
    </citation>
    <scope>NUCLEOTIDE SEQUENCE</scope>
</reference>